<dbReference type="AlphaFoldDB" id="A0A182IGQ3"/>
<protein>
    <submittedName>
        <fullName evidence="1">Uncharacterized protein</fullName>
    </submittedName>
</protein>
<dbReference type="Proteomes" id="UP000075840">
    <property type="component" value="Unassembled WGS sequence"/>
</dbReference>
<evidence type="ECO:0000313" key="1">
    <source>
        <dbReference type="EnsemblMetazoa" id="AARA014644-PA"/>
    </source>
</evidence>
<accession>A0A182IGQ3</accession>
<dbReference type="EMBL" id="APCN01000053">
    <property type="status" value="NOT_ANNOTATED_CDS"/>
    <property type="molecule type" value="Genomic_DNA"/>
</dbReference>
<keyword evidence="2" id="KW-1185">Reference proteome</keyword>
<reference evidence="1" key="1">
    <citation type="submission" date="2022-08" db="UniProtKB">
        <authorList>
            <consortium name="EnsemblMetazoa"/>
        </authorList>
    </citation>
    <scope>IDENTIFICATION</scope>
    <source>
        <strain evidence="1">Dongola</strain>
    </source>
</reference>
<organism evidence="1 2">
    <name type="scientific">Anopheles arabiensis</name>
    <name type="common">Mosquito</name>
    <dbReference type="NCBI Taxonomy" id="7173"/>
    <lineage>
        <taxon>Eukaryota</taxon>
        <taxon>Metazoa</taxon>
        <taxon>Ecdysozoa</taxon>
        <taxon>Arthropoda</taxon>
        <taxon>Hexapoda</taxon>
        <taxon>Insecta</taxon>
        <taxon>Pterygota</taxon>
        <taxon>Neoptera</taxon>
        <taxon>Endopterygota</taxon>
        <taxon>Diptera</taxon>
        <taxon>Nematocera</taxon>
        <taxon>Culicoidea</taxon>
        <taxon>Culicidae</taxon>
        <taxon>Anophelinae</taxon>
        <taxon>Anopheles</taxon>
    </lineage>
</organism>
<evidence type="ECO:0000313" key="2">
    <source>
        <dbReference type="Proteomes" id="UP000075840"/>
    </source>
</evidence>
<name>A0A182IGQ3_ANOAR</name>
<sequence>MTNLLQHQLSNRFQRDKQVL</sequence>
<dbReference type="EnsemblMetazoa" id="AARA014644-RA">
    <property type="protein sequence ID" value="AARA014644-PA"/>
    <property type="gene ID" value="AARA014644"/>
</dbReference>
<dbReference type="VEuPathDB" id="VectorBase:AARA014644"/>
<proteinExistence type="predicted"/>